<evidence type="ECO:0000313" key="3">
    <source>
        <dbReference type="Proteomes" id="UP000285138"/>
    </source>
</evidence>
<dbReference type="InterPro" id="IPR035093">
    <property type="entry name" value="RelE/ParE_toxin_dom_sf"/>
</dbReference>
<dbReference type="PANTHER" id="PTHR38813:SF1">
    <property type="entry name" value="TOXIN RELE1-RELATED"/>
    <property type="match status" value="1"/>
</dbReference>
<organism evidence="2 3">
    <name type="scientific">Candidatus Syntrophonatronum acetioxidans</name>
    <dbReference type="NCBI Taxonomy" id="1795816"/>
    <lineage>
        <taxon>Bacteria</taxon>
        <taxon>Bacillati</taxon>
        <taxon>Bacillota</taxon>
        <taxon>Clostridia</taxon>
        <taxon>Eubacteriales</taxon>
        <taxon>Syntrophomonadaceae</taxon>
        <taxon>Candidatus Syntrophonatronum</taxon>
    </lineage>
</organism>
<name>A0A424YC38_9FIRM</name>
<evidence type="ECO:0000256" key="1">
    <source>
        <dbReference type="ARBA" id="ARBA00022649"/>
    </source>
</evidence>
<sequence length="85" mass="10288">MTKFDIRFKESVAKDLRQLPVKDIKKILRRIDTLIDEPRPTGCEKLSIQERYRVRQGDYRIIYEVDDEEHTIIVTKVGHRREVYK</sequence>
<evidence type="ECO:0000313" key="2">
    <source>
        <dbReference type="EMBL" id="RQD74782.1"/>
    </source>
</evidence>
<dbReference type="InterPro" id="IPR007712">
    <property type="entry name" value="RelE/ParE_toxin"/>
</dbReference>
<dbReference type="SUPFAM" id="SSF143011">
    <property type="entry name" value="RelE-like"/>
    <property type="match status" value="1"/>
</dbReference>
<dbReference type="Proteomes" id="UP000285138">
    <property type="component" value="Unassembled WGS sequence"/>
</dbReference>
<comment type="caution">
    <text evidence="2">The sequence shown here is derived from an EMBL/GenBank/DDBJ whole genome shotgun (WGS) entry which is preliminary data.</text>
</comment>
<dbReference type="PANTHER" id="PTHR38813">
    <property type="match status" value="1"/>
</dbReference>
<dbReference type="Gene3D" id="3.30.2310.20">
    <property type="entry name" value="RelE-like"/>
    <property type="match status" value="1"/>
</dbReference>
<keyword evidence="1" id="KW-1277">Toxin-antitoxin system</keyword>
<dbReference type="EMBL" id="QZAA01000186">
    <property type="protein sequence ID" value="RQD74782.1"/>
    <property type="molecule type" value="Genomic_DNA"/>
</dbReference>
<gene>
    <name evidence="2" type="ORF">D5R97_07210</name>
</gene>
<accession>A0A424YC38</accession>
<dbReference type="AlphaFoldDB" id="A0A424YC38"/>
<dbReference type="Pfam" id="PF05016">
    <property type="entry name" value="ParE_toxin"/>
    <property type="match status" value="1"/>
</dbReference>
<dbReference type="InterPro" id="IPR052747">
    <property type="entry name" value="TA_system_RelE_toxin"/>
</dbReference>
<reference evidence="2 3" key="1">
    <citation type="submission" date="2018-08" db="EMBL/GenBank/DDBJ databases">
        <title>The metabolism and importance of syntrophic acetate oxidation coupled to methane or sulfide production in haloalkaline environments.</title>
        <authorList>
            <person name="Timmers P.H.A."/>
            <person name="Vavourakis C.D."/>
            <person name="Sorokin D.Y."/>
            <person name="Sinninghe Damste J.S."/>
            <person name="Muyzer G."/>
            <person name="Stams A.J.M."/>
            <person name="Plugge C.M."/>
        </authorList>
    </citation>
    <scope>NUCLEOTIDE SEQUENCE [LARGE SCALE GENOMIC DNA]</scope>
    <source>
        <strain evidence="2">MSAO_Bac1</strain>
    </source>
</reference>
<protein>
    <submittedName>
        <fullName evidence="2">Type II toxin-antitoxin system RelE/ParE family toxin</fullName>
    </submittedName>
</protein>
<proteinExistence type="predicted"/>